<dbReference type="GeneID" id="55584748"/>
<feature type="transmembrane region" description="Helical" evidence="1">
    <location>
        <begin position="336"/>
        <end position="356"/>
    </location>
</feature>
<feature type="domain" description="Major facilitator superfamily (MFS) profile" evidence="2">
    <location>
        <begin position="173"/>
        <end position="361"/>
    </location>
</feature>
<keyword evidence="1" id="KW-0472">Membrane</keyword>
<dbReference type="PANTHER" id="PTHR23520:SF5">
    <property type="entry name" value="TRANSPORTER, PUTATIVE (AFU_ORTHOLOGUE AFUA_3G04000)-RELATED"/>
    <property type="match status" value="1"/>
</dbReference>
<dbReference type="EMBL" id="AP018732">
    <property type="protein sequence ID" value="BBE42325.1"/>
    <property type="molecule type" value="Genomic_DNA"/>
</dbReference>
<feature type="transmembrane region" description="Helical" evidence="1">
    <location>
        <begin position="218"/>
        <end position="236"/>
    </location>
</feature>
<dbReference type="Proteomes" id="UP000509448">
    <property type="component" value="Chromosome"/>
</dbReference>
<dbReference type="InterPro" id="IPR011701">
    <property type="entry name" value="MFS"/>
</dbReference>
<feature type="transmembrane region" description="Helical" evidence="1">
    <location>
        <begin position="145"/>
        <end position="163"/>
    </location>
</feature>
<dbReference type="InterPro" id="IPR020846">
    <property type="entry name" value="MFS_dom"/>
</dbReference>
<keyword evidence="1" id="KW-1133">Transmembrane helix</keyword>
<keyword evidence="4" id="KW-1185">Reference proteome</keyword>
<feature type="transmembrane region" description="Helical" evidence="1">
    <location>
        <begin position="70"/>
        <end position="98"/>
    </location>
</feature>
<dbReference type="SUPFAM" id="SSF103473">
    <property type="entry name" value="MFS general substrate transporter"/>
    <property type="match status" value="1"/>
</dbReference>
<name>A0A4P2VMZ8_9ARCH</name>
<organism evidence="3 4">
    <name type="scientific">Conexivisphaera calida</name>
    <dbReference type="NCBI Taxonomy" id="1874277"/>
    <lineage>
        <taxon>Archaea</taxon>
        <taxon>Nitrososphaerota</taxon>
        <taxon>Conexivisphaeria</taxon>
        <taxon>Conexivisphaerales</taxon>
        <taxon>Conexivisphaeraceae</taxon>
        <taxon>Conexivisphaera</taxon>
    </lineage>
</organism>
<keyword evidence="1" id="KW-0812">Transmembrane</keyword>
<evidence type="ECO:0000259" key="2">
    <source>
        <dbReference type="PROSITE" id="PS50850"/>
    </source>
</evidence>
<dbReference type="GO" id="GO:0022857">
    <property type="term" value="F:transmembrane transporter activity"/>
    <property type="evidence" value="ECO:0007669"/>
    <property type="project" value="InterPro"/>
</dbReference>
<gene>
    <name evidence="3" type="ORF">NAS2_0936</name>
</gene>
<feature type="transmembrane region" description="Helical" evidence="1">
    <location>
        <begin position="39"/>
        <end position="58"/>
    </location>
</feature>
<protein>
    <submittedName>
        <fullName evidence="3">Permease, major facilitator superfamily</fullName>
    </submittedName>
</protein>
<feature type="transmembrane region" description="Helical" evidence="1">
    <location>
        <begin position="248"/>
        <end position="276"/>
    </location>
</feature>
<proteinExistence type="predicted"/>
<accession>A0A4P2VMZ8</accession>
<dbReference type="AlphaFoldDB" id="A0A4P2VMZ8"/>
<evidence type="ECO:0000313" key="4">
    <source>
        <dbReference type="Proteomes" id="UP000509448"/>
    </source>
</evidence>
<evidence type="ECO:0000256" key="1">
    <source>
        <dbReference type="SAM" id="Phobius"/>
    </source>
</evidence>
<feature type="transmembrane region" description="Helical" evidence="1">
    <location>
        <begin position="183"/>
        <end position="206"/>
    </location>
</feature>
<dbReference type="PROSITE" id="PS50850">
    <property type="entry name" value="MFS"/>
    <property type="match status" value="1"/>
</dbReference>
<reference evidence="3 4" key="1">
    <citation type="journal article" date="2019" name="ISME J.">
        <title>Isolation and characterization of a thermophilic sulfur- and iron-reducing thaumarchaeote from a terrestrial acidic hot spring.</title>
        <authorList>
            <person name="Kato S."/>
            <person name="Itoh T."/>
            <person name="Yuki M."/>
            <person name="Nagamori M."/>
            <person name="Ohnishi M."/>
            <person name="Uematsu K."/>
            <person name="Suzuki K."/>
            <person name="Takashina T."/>
            <person name="Ohkuma M."/>
        </authorList>
    </citation>
    <scope>NUCLEOTIDE SEQUENCE [LARGE SCALE GENOMIC DNA]</scope>
    <source>
        <strain evidence="3 4">NAS-02</strain>
    </source>
</reference>
<dbReference type="KEGG" id="ccai:NAS2_0936"/>
<dbReference type="PANTHER" id="PTHR23520">
    <property type="entry name" value="TRANSPORTER, PUTATIVE (AFU_ORTHOLOGUE AFUA_3G04000)-RELATED"/>
    <property type="match status" value="1"/>
</dbReference>
<dbReference type="InterPro" id="IPR036259">
    <property type="entry name" value="MFS_trans_sf"/>
</dbReference>
<sequence>MRRGKALLLARTATANAAGAALGVVESIYLRALGLPPDIVGAYLGASTLVSALSNYALSAIADAYGRKRTVLASSAFPILGMITLYLGAAAGVLLVYLGPSGAYSALYAENAEEPDRDWSHLSIVAVAANAAGSLMPTVLSMREVLAAGVIVYAAGTTALVAVQERYRGKGRVTFGIASKGTLARLSSAAIIGLGAGIVLPMLPLWLNTVYGVGPGPIGILMSAQSAVMALAFWMAPRISSIIGRLRTIVVTQAVGVALIALFPLSPTFPLAAAIWTMRSVAMNMANPLYNALVNELIPEGERARANSALQLLDSVPRSAGPYATGVLMNMGNLELPFYMTATLYGAATATLYLLMRDRTR</sequence>
<dbReference type="Gene3D" id="1.20.1250.20">
    <property type="entry name" value="MFS general substrate transporter like domains"/>
    <property type="match status" value="2"/>
</dbReference>
<evidence type="ECO:0000313" key="3">
    <source>
        <dbReference type="EMBL" id="BBE42325.1"/>
    </source>
</evidence>
<dbReference type="Pfam" id="PF07690">
    <property type="entry name" value="MFS_1"/>
    <property type="match status" value="1"/>
</dbReference>
<dbReference type="RefSeq" id="WP_174448570.1">
    <property type="nucleotide sequence ID" value="NZ_AP018732.1"/>
</dbReference>
<dbReference type="OrthoDB" id="56622at2157"/>